<accession>A0A167DHC8</accession>
<dbReference type="Proteomes" id="UP000189580">
    <property type="component" value="Chromosome a"/>
</dbReference>
<dbReference type="RefSeq" id="XP_018735398.1">
    <property type="nucleotide sequence ID" value="XM_018878055.1"/>
</dbReference>
<feature type="signal peptide" evidence="11">
    <location>
        <begin position="1"/>
        <end position="19"/>
    </location>
</feature>
<keyword evidence="2 10" id="KW-0812">Transmembrane</keyword>
<organism evidence="12 13">
    <name type="scientific">Sugiyamaella lignohabitans</name>
    <dbReference type="NCBI Taxonomy" id="796027"/>
    <lineage>
        <taxon>Eukaryota</taxon>
        <taxon>Fungi</taxon>
        <taxon>Dikarya</taxon>
        <taxon>Ascomycota</taxon>
        <taxon>Saccharomycotina</taxon>
        <taxon>Dipodascomycetes</taxon>
        <taxon>Dipodascales</taxon>
        <taxon>Trichomonascaceae</taxon>
        <taxon>Sugiyamaella</taxon>
    </lineage>
</organism>
<protein>
    <recommendedName>
        <fullName evidence="14">Translocon-associated protein subunit alpha</fullName>
    </recommendedName>
</protein>
<evidence type="ECO:0000256" key="4">
    <source>
        <dbReference type="ARBA" id="ARBA00022824"/>
    </source>
</evidence>
<evidence type="ECO:0000256" key="7">
    <source>
        <dbReference type="ARBA" id="ARBA00037565"/>
    </source>
</evidence>
<evidence type="ECO:0000256" key="3">
    <source>
        <dbReference type="ARBA" id="ARBA00022729"/>
    </source>
</evidence>
<evidence type="ECO:0000256" key="9">
    <source>
        <dbReference type="SAM" id="MobiDB-lite"/>
    </source>
</evidence>
<dbReference type="AlphaFoldDB" id="A0A167DHC8"/>
<dbReference type="InterPro" id="IPR005595">
    <property type="entry name" value="TRAP_alpha"/>
</dbReference>
<comment type="similarity">
    <text evidence="8">Belongs to the IRC22 family.</text>
</comment>
<evidence type="ECO:0000256" key="10">
    <source>
        <dbReference type="SAM" id="Phobius"/>
    </source>
</evidence>
<keyword evidence="3 11" id="KW-0732">Signal</keyword>
<comment type="function">
    <text evidence="7">Is probably involved in a pathway contributing to genomic integrity.</text>
</comment>
<evidence type="ECO:0000313" key="13">
    <source>
        <dbReference type="Proteomes" id="UP000189580"/>
    </source>
</evidence>
<feature type="region of interest" description="Disordered" evidence="9">
    <location>
        <begin position="197"/>
        <end position="239"/>
    </location>
</feature>
<sequence>MKLASILSSFLALGSVAFAAGESATENKEVLKVDVQFPDEYIKDYGVELINDVETPVKIYFTNGMPAEGGLPFVLAAVGGSVFEKENPDKVFTNLTIAKIGPVSIGPGETKLVTHSLKFNLPPKEFNLGFVFYLQHDEEFFSFKLDQKMPLFIADPPISSFDPRLILVQIITGVTVGFIGYFLTKTYVAPVFDRLGDKKKKPAPVKKAAAPVEKDEAASSGYDESWIPEHHLKTRSSKK</sequence>
<reference evidence="12 13" key="1">
    <citation type="submission" date="2016-02" db="EMBL/GenBank/DDBJ databases">
        <title>Complete genome sequence and transcriptome regulation of the pentose utilising yeast Sugiyamaella lignohabitans.</title>
        <authorList>
            <person name="Bellasio M."/>
            <person name="Peymann A."/>
            <person name="Valli M."/>
            <person name="Sipitzky M."/>
            <person name="Graf A."/>
            <person name="Sauer M."/>
            <person name="Marx H."/>
            <person name="Mattanovich D."/>
        </authorList>
    </citation>
    <scope>NUCLEOTIDE SEQUENCE [LARGE SCALE GENOMIC DNA]</scope>
    <source>
        <strain evidence="12 13">CBS 10342</strain>
    </source>
</reference>
<evidence type="ECO:0000256" key="5">
    <source>
        <dbReference type="ARBA" id="ARBA00022989"/>
    </source>
</evidence>
<evidence type="ECO:0000256" key="2">
    <source>
        <dbReference type="ARBA" id="ARBA00022692"/>
    </source>
</evidence>
<evidence type="ECO:0008006" key="14">
    <source>
        <dbReference type="Google" id="ProtNLM"/>
    </source>
</evidence>
<evidence type="ECO:0000256" key="6">
    <source>
        <dbReference type="ARBA" id="ARBA00023136"/>
    </source>
</evidence>
<keyword evidence="13" id="KW-1185">Reference proteome</keyword>
<dbReference type="EMBL" id="CP014501">
    <property type="protein sequence ID" value="ANB12921.1"/>
    <property type="molecule type" value="Genomic_DNA"/>
</dbReference>
<feature type="chain" id="PRO_5007885213" description="Translocon-associated protein subunit alpha" evidence="11">
    <location>
        <begin position="20"/>
        <end position="239"/>
    </location>
</feature>
<proteinExistence type="inferred from homology"/>
<evidence type="ECO:0000256" key="1">
    <source>
        <dbReference type="ARBA" id="ARBA00004115"/>
    </source>
</evidence>
<dbReference type="GeneID" id="30032974"/>
<name>A0A167DHC8_9ASCO</name>
<dbReference type="KEGG" id="slb:AWJ20_1199"/>
<evidence type="ECO:0000313" key="12">
    <source>
        <dbReference type="EMBL" id="ANB12921.1"/>
    </source>
</evidence>
<evidence type="ECO:0000256" key="8">
    <source>
        <dbReference type="ARBA" id="ARBA00038311"/>
    </source>
</evidence>
<keyword evidence="4" id="KW-0256">Endoplasmic reticulum</keyword>
<gene>
    <name evidence="12" type="ORF">AWJ20_1199</name>
</gene>
<comment type="subcellular location">
    <subcellularLocation>
        <location evidence="1">Endoplasmic reticulum membrane</location>
        <topology evidence="1">Single-pass type I membrane protein</topology>
    </subcellularLocation>
</comment>
<keyword evidence="6 10" id="KW-0472">Membrane</keyword>
<keyword evidence="5 10" id="KW-1133">Transmembrane helix</keyword>
<dbReference type="GO" id="GO:0005789">
    <property type="term" value="C:endoplasmic reticulum membrane"/>
    <property type="evidence" value="ECO:0007669"/>
    <property type="project" value="UniProtKB-SubCell"/>
</dbReference>
<evidence type="ECO:0000256" key="11">
    <source>
        <dbReference type="SAM" id="SignalP"/>
    </source>
</evidence>
<dbReference type="Pfam" id="PF03896">
    <property type="entry name" value="TRAP_alpha"/>
    <property type="match status" value="1"/>
</dbReference>
<dbReference type="OrthoDB" id="1926781at2759"/>
<feature type="transmembrane region" description="Helical" evidence="10">
    <location>
        <begin position="165"/>
        <end position="184"/>
    </location>
</feature>